<dbReference type="Gene3D" id="2.160.20.70">
    <property type="match status" value="1"/>
</dbReference>
<dbReference type="InterPro" id="IPR017901">
    <property type="entry name" value="C-CAP_CF_C-like"/>
</dbReference>
<dbReference type="GO" id="GO:0030833">
    <property type="term" value="P:regulation of actin filament polymerization"/>
    <property type="evidence" value="ECO:0007669"/>
    <property type="project" value="EnsemblFungi"/>
</dbReference>
<dbReference type="HOGENOM" id="CLU_015780_1_0_1"/>
<evidence type="ECO:0000256" key="4">
    <source>
        <dbReference type="RuleBase" id="RU000647"/>
    </source>
</evidence>
<evidence type="ECO:0000313" key="8">
    <source>
        <dbReference type="Proteomes" id="UP000016933"/>
    </source>
</evidence>
<dbReference type="GO" id="GO:0010619">
    <property type="term" value="P:adenylate cyclase-activating glucose-activated G protein-coupled receptor signaling pathway"/>
    <property type="evidence" value="ECO:0007669"/>
    <property type="project" value="EnsemblFungi"/>
</dbReference>
<dbReference type="InterPro" id="IPR001837">
    <property type="entry name" value="Adenylate_cyclase-assoc_CAP"/>
</dbReference>
<dbReference type="OrthoDB" id="77251at2759"/>
<dbReference type="GO" id="GO:0031138">
    <property type="term" value="P:negative regulation of conjugation with cellular fusion"/>
    <property type="evidence" value="ECO:0007669"/>
    <property type="project" value="EnsemblFungi"/>
</dbReference>
<comment type="function">
    <text evidence="2">The N-terminal domain binds to adenylyl cyclase, thereby enabling adenylyl cyclase to be activated by upstream regulatory signals, such as Ras. The C-terminal domain is required for normal cellular morphology and growth control.</text>
</comment>
<dbReference type="Pfam" id="PF21938">
    <property type="entry name" value="CAP_N"/>
    <property type="match status" value="1"/>
</dbReference>
<dbReference type="InterPro" id="IPR036223">
    <property type="entry name" value="CAP_C_sf"/>
</dbReference>
<dbReference type="PROSITE" id="PS01088">
    <property type="entry name" value="CAP_1"/>
    <property type="match status" value="1"/>
</dbReference>
<dbReference type="InterPro" id="IPR018106">
    <property type="entry name" value="CAP_CS_N"/>
</dbReference>
<dbReference type="Gene3D" id="1.25.40.330">
    <property type="entry name" value="Adenylate cyclase-associated CAP, N-terminal domain"/>
    <property type="match status" value="1"/>
</dbReference>
<dbReference type="InterPro" id="IPR013992">
    <property type="entry name" value="Adenylate_cyclase-assoc_CAP_N"/>
</dbReference>
<feature type="region of interest" description="Disordered" evidence="5">
    <location>
        <begin position="337"/>
        <end position="392"/>
    </location>
</feature>
<dbReference type="Proteomes" id="UP000016933">
    <property type="component" value="Unassembled WGS sequence"/>
</dbReference>
<dbReference type="GO" id="GO:0030836">
    <property type="term" value="P:positive regulation of actin filament depolymerization"/>
    <property type="evidence" value="ECO:0007669"/>
    <property type="project" value="EnsemblFungi"/>
</dbReference>
<feature type="region of interest" description="Disordered" evidence="5">
    <location>
        <begin position="51"/>
        <end position="77"/>
    </location>
</feature>
<dbReference type="eggNOG" id="KOG2675">
    <property type="taxonomic scope" value="Eukaryota"/>
</dbReference>
<gene>
    <name evidence="7" type="ORF">DOTSEDRAFT_69922</name>
</gene>
<evidence type="ECO:0000259" key="6">
    <source>
        <dbReference type="PROSITE" id="PS51329"/>
    </source>
</evidence>
<dbReference type="GO" id="GO:0035838">
    <property type="term" value="C:growing cell tip"/>
    <property type="evidence" value="ECO:0007669"/>
    <property type="project" value="EnsemblFungi"/>
</dbReference>
<dbReference type="AlphaFoldDB" id="N1PX98"/>
<dbReference type="EMBL" id="KB446536">
    <property type="protein sequence ID" value="EME48141.1"/>
    <property type="molecule type" value="Genomic_DNA"/>
</dbReference>
<dbReference type="STRING" id="675120.N1PX98"/>
<dbReference type="GO" id="GO:0008179">
    <property type="term" value="F:adenylate cyclase binding"/>
    <property type="evidence" value="ECO:0007669"/>
    <property type="project" value="EnsemblFungi"/>
</dbReference>
<dbReference type="SUPFAM" id="SSF101278">
    <property type="entry name" value="N-terminal domain of adenylylcyclase associated protein, CAP"/>
    <property type="match status" value="1"/>
</dbReference>
<dbReference type="Pfam" id="PF01213">
    <property type="entry name" value="CAP_N-CM"/>
    <property type="match status" value="1"/>
</dbReference>
<dbReference type="GO" id="GO:0030042">
    <property type="term" value="P:actin filament depolymerization"/>
    <property type="evidence" value="ECO:0007669"/>
    <property type="project" value="EnsemblFungi"/>
</dbReference>
<dbReference type="PANTHER" id="PTHR10652">
    <property type="entry name" value="ADENYLYL CYCLASE-ASSOCIATED PROTEIN"/>
    <property type="match status" value="1"/>
</dbReference>
<feature type="domain" description="C-CAP/cofactor C-like" evidence="6">
    <location>
        <begin position="384"/>
        <end position="523"/>
    </location>
</feature>
<evidence type="ECO:0000256" key="5">
    <source>
        <dbReference type="SAM" id="MobiDB-lite"/>
    </source>
</evidence>
<dbReference type="FunFam" id="2.160.20.70:FF:000008">
    <property type="entry name" value="Adenylyl cyclase-associated protein"/>
    <property type="match status" value="1"/>
</dbReference>
<evidence type="ECO:0000256" key="2">
    <source>
        <dbReference type="ARBA" id="ARBA00054756"/>
    </source>
</evidence>
<comment type="similarity">
    <text evidence="1 4">Belongs to the CAP family.</text>
</comment>
<keyword evidence="8" id="KW-1185">Reference proteome</keyword>
<dbReference type="GO" id="GO:0003779">
    <property type="term" value="F:actin binding"/>
    <property type="evidence" value="ECO:0007669"/>
    <property type="project" value="EnsemblFungi"/>
</dbReference>
<dbReference type="FunFam" id="1.25.40.330:FF:000001">
    <property type="entry name" value="Adenylyl cyclase-associated protein"/>
    <property type="match status" value="1"/>
</dbReference>
<sequence length="545" mass="57633">MSSTGNNMNNLGTLIKRLEAATSRLEDIASSAFEPSSGNASSVPASGASAAAMKASSSEPTLPSITQTTSQQTVRAVPQHLPSSISDMDDIIDKEVKAFTDSSKGIDPLVEEQAAAVAKAFADQRKYLLITTKAKRPDPQGPTFMALLKDLQQDLGTAGDIKDSNRGSAVKEHLSMVAEGISTLQWLIMEGKPADVVAEMIGGAQMYGNRVLKTYKEGDPAHIKFVRSYYAILEALKSYIKKHYPQGVTWNASGKDASEAMNEVDSASGTNGASAGPPPTSGAPPAPPPPPLPNFDNPPPPPPMPSGGAPKAAGGDMGAVFEQLNRGESVTAGLKKVAKSQMTHKNPTLRASSEVPSEMNRSKSPGPGVKPKPPSMRQNSTASQKKEGKKELDGNKWLIENFDSPSAPIEIEVSLTQSLLITKCKNTTIILRGKANAISIDNCPRTQILVDTLVSSVDVIKCPDFALQITGAVPTIQLDQVDGAQIYLGAQSLATEVYTSKSSSINVILPPEGEEDDSKEVPLPEQIRTYVKGGKLISEIVEHAG</sequence>
<accession>N1PX98</accession>
<dbReference type="InterPro" id="IPR053950">
    <property type="entry name" value="CAP_N"/>
</dbReference>
<dbReference type="Pfam" id="PF08603">
    <property type="entry name" value="CAP_C"/>
    <property type="match status" value="1"/>
</dbReference>
<dbReference type="OMA" id="KSQQTHK"/>
<protein>
    <recommendedName>
        <fullName evidence="3 4">Adenylyl cyclase-associated protein</fullName>
    </recommendedName>
</protein>
<dbReference type="GO" id="GO:0030479">
    <property type="term" value="C:actin cortical patch"/>
    <property type="evidence" value="ECO:0007669"/>
    <property type="project" value="EnsemblFungi"/>
</dbReference>
<dbReference type="SUPFAM" id="SSF69340">
    <property type="entry name" value="C-terminal domain of adenylylcyclase associated protein"/>
    <property type="match status" value="1"/>
</dbReference>
<proteinExistence type="inferred from homology"/>
<reference evidence="8" key="1">
    <citation type="journal article" date="2012" name="PLoS Genet.">
        <title>The genomes of the fungal plant pathogens Cladosporium fulvum and Dothistroma septosporum reveal adaptation to different hosts and lifestyles but also signatures of common ancestry.</title>
        <authorList>
            <person name="de Wit P.J.G.M."/>
            <person name="van der Burgt A."/>
            <person name="Oekmen B."/>
            <person name="Stergiopoulos I."/>
            <person name="Abd-Elsalam K.A."/>
            <person name="Aerts A.L."/>
            <person name="Bahkali A.H."/>
            <person name="Beenen H.G."/>
            <person name="Chettri P."/>
            <person name="Cox M.P."/>
            <person name="Datema E."/>
            <person name="de Vries R.P."/>
            <person name="Dhillon B."/>
            <person name="Ganley A.R."/>
            <person name="Griffiths S.A."/>
            <person name="Guo Y."/>
            <person name="Hamelin R.C."/>
            <person name="Henrissat B."/>
            <person name="Kabir M.S."/>
            <person name="Jashni M.K."/>
            <person name="Kema G."/>
            <person name="Klaubauf S."/>
            <person name="Lapidus A."/>
            <person name="Levasseur A."/>
            <person name="Lindquist E."/>
            <person name="Mehrabi R."/>
            <person name="Ohm R.A."/>
            <person name="Owen T.J."/>
            <person name="Salamov A."/>
            <person name="Schwelm A."/>
            <person name="Schijlen E."/>
            <person name="Sun H."/>
            <person name="van den Burg H.A."/>
            <person name="van Ham R.C.H.J."/>
            <person name="Zhang S."/>
            <person name="Goodwin S.B."/>
            <person name="Grigoriev I.V."/>
            <person name="Collemare J."/>
            <person name="Bradshaw R.E."/>
        </authorList>
    </citation>
    <scope>NUCLEOTIDE SEQUENCE [LARGE SCALE GENOMIC DNA]</scope>
    <source>
        <strain evidence="8">NZE10 / CBS 128990</strain>
    </source>
</reference>
<feature type="region of interest" description="Disordered" evidence="5">
    <location>
        <begin position="259"/>
        <end position="316"/>
    </location>
</feature>
<dbReference type="GO" id="GO:0046579">
    <property type="term" value="P:positive regulation of Ras protein signal transduction"/>
    <property type="evidence" value="ECO:0007669"/>
    <property type="project" value="EnsemblFungi"/>
</dbReference>
<evidence type="ECO:0000313" key="7">
    <source>
        <dbReference type="EMBL" id="EME48141.1"/>
    </source>
</evidence>
<dbReference type="GO" id="GO:0090141">
    <property type="term" value="P:positive regulation of mitochondrial fission"/>
    <property type="evidence" value="ECO:0007669"/>
    <property type="project" value="EnsemblFungi"/>
</dbReference>
<dbReference type="PANTHER" id="PTHR10652:SF0">
    <property type="entry name" value="ADENYLYL CYCLASE-ASSOCIATED PROTEIN"/>
    <property type="match status" value="1"/>
</dbReference>
<feature type="compositionally biased region" description="Polar residues" evidence="5">
    <location>
        <begin position="340"/>
        <end position="355"/>
    </location>
</feature>
<feature type="compositionally biased region" description="Pro residues" evidence="5">
    <location>
        <begin position="276"/>
        <end position="305"/>
    </location>
</feature>
<dbReference type="SMART" id="SM00673">
    <property type="entry name" value="CARP"/>
    <property type="match status" value="2"/>
</dbReference>
<dbReference type="GO" id="GO:0000935">
    <property type="term" value="C:division septum"/>
    <property type="evidence" value="ECO:0007669"/>
    <property type="project" value="EnsemblFungi"/>
</dbReference>
<dbReference type="InterPro" id="IPR013912">
    <property type="entry name" value="Adenylate_cyclase-assoc_CAP_C"/>
</dbReference>
<evidence type="ECO:0000256" key="1">
    <source>
        <dbReference type="ARBA" id="ARBA00007659"/>
    </source>
</evidence>
<dbReference type="InterPro" id="IPR036222">
    <property type="entry name" value="CAP_N_sf"/>
</dbReference>
<dbReference type="GO" id="GO:0042802">
    <property type="term" value="F:identical protein binding"/>
    <property type="evidence" value="ECO:0007669"/>
    <property type="project" value="EnsemblFungi"/>
</dbReference>
<dbReference type="PROSITE" id="PS51329">
    <property type="entry name" value="C_CAP_COFACTOR_C"/>
    <property type="match status" value="1"/>
</dbReference>
<evidence type="ECO:0000256" key="3">
    <source>
        <dbReference type="ARBA" id="ARBA00072052"/>
    </source>
</evidence>
<dbReference type="GO" id="GO:0051014">
    <property type="term" value="P:actin filament severing"/>
    <property type="evidence" value="ECO:0007669"/>
    <property type="project" value="EnsemblFungi"/>
</dbReference>
<dbReference type="GO" id="GO:0007265">
    <property type="term" value="P:Ras protein signal transduction"/>
    <property type="evidence" value="ECO:0007669"/>
    <property type="project" value="EnsemblFungi"/>
</dbReference>
<dbReference type="GO" id="GO:0030308">
    <property type="term" value="P:negative regulation of cell growth"/>
    <property type="evidence" value="ECO:0007669"/>
    <property type="project" value="EnsemblFungi"/>
</dbReference>
<dbReference type="InterPro" id="IPR016098">
    <property type="entry name" value="CAP/MinC_C"/>
</dbReference>
<organism evidence="7 8">
    <name type="scientific">Dothistroma septosporum (strain NZE10 / CBS 128990)</name>
    <name type="common">Red band needle blight fungus</name>
    <name type="synonym">Mycosphaerella pini</name>
    <dbReference type="NCBI Taxonomy" id="675120"/>
    <lineage>
        <taxon>Eukaryota</taxon>
        <taxon>Fungi</taxon>
        <taxon>Dikarya</taxon>
        <taxon>Ascomycota</taxon>
        <taxon>Pezizomycotina</taxon>
        <taxon>Dothideomycetes</taxon>
        <taxon>Dothideomycetidae</taxon>
        <taxon>Mycosphaerellales</taxon>
        <taxon>Mycosphaerellaceae</taxon>
        <taxon>Dothistroma</taxon>
    </lineage>
</organism>
<name>N1PX98_DOTSN</name>
<reference evidence="7 8" key="2">
    <citation type="journal article" date="2012" name="PLoS Pathog.">
        <title>Diverse lifestyles and strategies of plant pathogenesis encoded in the genomes of eighteen Dothideomycetes fungi.</title>
        <authorList>
            <person name="Ohm R.A."/>
            <person name="Feau N."/>
            <person name="Henrissat B."/>
            <person name="Schoch C.L."/>
            <person name="Horwitz B.A."/>
            <person name="Barry K.W."/>
            <person name="Condon B.J."/>
            <person name="Copeland A.C."/>
            <person name="Dhillon B."/>
            <person name="Glaser F."/>
            <person name="Hesse C.N."/>
            <person name="Kosti I."/>
            <person name="LaButti K."/>
            <person name="Lindquist E.A."/>
            <person name="Lucas S."/>
            <person name="Salamov A.A."/>
            <person name="Bradshaw R.E."/>
            <person name="Ciuffetti L."/>
            <person name="Hamelin R.C."/>
            <person name="Kema G.H.J."/>
            <person name="Lawrence C."/>
            <person name="Scott J.A."/>
            <person name="Spatafora J.W."/>
            <person name="Turgeon B.G."/>
            <person name="de Wit P.J.G.M."/>
            <person name="Zhong S."/>
            <person name="Goodwin S.B."/>
            <person name="Grigoriev I.V."/>
        </authorList>
    </citation>
    <scope>NUCLEOTIDE SEQUENCE [LARGE SCALE GENOMIC DNA]</scope>
    <source>
        <strain evidence="8">NZE10 / CBS 128990</strain>
    </source>
</reference>
<dbReference type="GO" id="GO:0019933">
    <property type="term" value="P:cAMP-mediated signaling"/>
    <property type="evidence" value="ECO:0007669"/>
    <property type="project" value="TreeGrafter"/>
</dbReference>
<feature type="compositionally biased region" description="Polar residues" evidence="5">
    <location>
        <begin position="59"/>
        <end position="74"/>
    </location>
</feature>
<dbReference type="InterPro" id="IPR006599">
    <property type="entry name" value="CARP_motif"/>
</dbReference>